<accession>A0ABN8HUW1</accession>
<evidence type="ECO:0000313" key="3">
    <source>
        <dbReference type="Proteomes" id="UP000837857"/>
    </source>
</evidence>
<evidence type="ECO:0000313" key="2">
    <source>
        <dbReference type="EMBL" id="CAH2039958.1"/>
    </source>
</evidence>
<sequence>MKTLPPNNTNCKLQASVSERRRHDAGTRTRRVPAIAIGPFRTWPDLVPWQRTAPRASRHAPRRSIIRGRAVGRLLADHSRAAVSRRYVFSLIRQT</sequence>
<feature type="region of interest" description="Disordered" evidence="1">
    <location>
        <begin position="1"/>
        <end position="30"/>
    </location>
</feature>
<protein>
    <submittedName>
        <fullName evidence="2">Uncharacterized protein</fullName>
    </submittedName>
</protein>
<name>A0ABN8HUW1_9NEOP</name>
<proteinExistence type="predicted"/>
<dbReference type="EMBL" id="OW152823">
    <property type="protein sequence ID" value="CAH2039958.1"/>
    <property type="molecule type" value="Genomic_DNA"/>
</dbReference>
<feature type="compositionally biased region" description="Basic and acidic residues" evidence="1">
    <location>
        <begin position="18"/>
        <end position="27"/>
    </location>
</feature>
<gene>
    <name evidence="2" type="ORF">IPOD504_LOCUS2148</name>
</gene>
<reference evidence="2" key="1">
    <citation type="submission" date="2022-03" db="EMBL/GenBank/DDBJ databases">
        <authorList>
            <person name="Martin H S."/>
        </authorList>
    </citation>
    <scope>NUCLEOTIDE SEQUENCE</scope>
</reference>
<keyword evidence="3" id="KW-1185">Reference proteome</keyword>
<evidence type="ECO:0000256" key="1">
    <source>
        <dbReference type="SAM" id="MobiDB-lite"/>
    </source>
</evidence>
<organism evidence="2 3">
    <name type="scientific">Iphiclides podalirius</name>
    <name type="common">scarce swallowtail</name>
    <dbReference type="NCBI Taxonomy" id="110791"/>
    <lineage>
        <taxon>Eukaryota</taxon>
        <taxon>Metazoa</taxon>
        <taxon>Ecdysozoa</taxon>
        <taxon>Arthropoda</taxon>
        <taxon>Hexapoda</taxon>
        <taxon>Insecta</taxon>
        <taxon>Pterygota</taxon>
        <taxon>Neoptera</taxon>
        <taxon>Endopterygota</taxon>
        <taxon>Lepidoptera</taxon>
        <taxon>Glossata</taxon>
        <taxon>Ditrysia</taxon>
        <taxon>Papilionoidea</taxon>
        <taxon>Papilionidae</taxon>
        <taxon>Papilioninae</taxon>
        <taxon>Iphiclides</taxon>
    </lineage>
</organism>
<feature type="non-terminal residue" evidence="2">
    <location>
        <position position="95"/>
    </location>
</feature>
<dbReference type="Proteomes" id="UP000837857">
    <property type="component" value="Chromosome 11"/>
</dbReference>
<feature type="compositionally biased region" description="Polar residues" evidence="1">
    <location>
        <begin position="1"/>
        <end position="17"/>
    </location>
</feature>